<proteinExistence type="predicted"/>
<dbReference type="EMBL" id="JAUIQD010000004">
    <property type="protein sequence ID" value="KAK3352853.1"/>
    <property type="molecule type" value="Genomic_DNA"/>
</dbReference>
<organism evidence="1 2">
    <name type="scientific">Lasiosphaeria hispida</name>
    <dbReference type="NCBI Taxonomy" id="260671"/>
    <lineage>
        <taxon>Eukaryota</taxon>
        <taxon>Fungi</taxon>
        <taxon>Dikarya</taxon>
        <taxon>Ascomycota</taxon>
        <taxon>Pezizomycotina</taxon>
        <taxon>Sordariomycetes</taxon>
        <taxon>Sordariomycetidae</taxon>
        <taxon>Sordariales</taxon>
        <taxon>Lasiosphaeriaceae</taxon>
        <taxon>Lasiosphaeria</taxon>
    </lineage>
</organism>
<sequence>MCFFKELGLARRYLVRKGGECTTPLTRPMWSSINAYGGYCSRATRLNNFTGLPSLICDYLCSIAALFGFCGHGGLVGDIEGILGMTRLVARSLLGLCVVHCHQPGKGEYSYSTSVVTGLSKPSMGLSGVVERFCRLPATKRMTQEFNQQKVYSTISSSNTVG</sequence>
<reference evidence="1" key="2">
    <citation type="submission" date="2023-06" db="EMBL/GenBank/DDBJ databases">
        <authorList>
            <consortium name="Lawrence Berkeley National Laboratory"/>
            <person name="Haridas S."/>
            <person name="Hensen N."/>
            <person name="Bonometti L."/>
            <person name="Westerberg I."/>
            <person name="Brannstrom I.O."/>
            <person name="Guillou S."/>
            <person name="Cros-Aarteil S."/>
            <person name="Calhoun S."/>
            <person name="Kuo A."/>
            <person name="Mondo S."/>
            <person name="Pangilinan J."/>
            <person name="Riley R."/>
            <person name="Labutti K."/>
            <person name="Andreopoulos B."/>
            <person name="Lipzen A."/>
            <person name="Chen C."/>
            <person name="Yanf M."/>
            <person name="Daum C."/>
            <person name="Ng V."/>
            <person name="Clum A."/>
            <person name="Steindorff A."/>
            <person name="Ohm R."/>
            <person name="Martin F."/>
            <person name="Silar P."/>
            <person name="Natvig D."/>
            <person name="Lalanne C."/>
            <person name="Gautier V."/>
            <person name="Ament-Velasquez S.L."/>
            <person name="Kruys A."/>
            <person name="Hutchinson M.I."/>
            <person name="Powell A.J."/>
            <person name="Barry K."/>
            <person name="Miller A.N."/>
            <person name="Grigoriev I.V."/>
            <person name="Debuchy R."/>
            <person name="Gladieux P."/>
            <person name="Thoren M.H."/>
            <person name="Johannesson H."/>
        </authorList>
    </citation>
    <scope>NUCLEOTIDE SEQUENCE</scope>
    <source>
        <strain evidence="1">CBS 955.72</strain>
    </source>
</reference>
<dbReference type="Proteomes" id="UP001275084">
    <property type="component" value="Unassembled WGS sequence"/>
</dbReference>
<keyword evidence="2" id="KW-1185">Reference proteome</keyword>
<reference evidence="1" key="1">
    <citation type="journal article" date="2023" name="Mol. Phylogenet. Evol.">
        <title>Genome-scale phylogeny and comparative genomics of the fungal order Sordariales.</title>
        <authorList>
            <person name="Hensen N."/>
            <person name="Bonometti L."/>
            <person name="Westerberg I."/>
            <person name="Brannstrom I.O."/>
            <person name="Guillou S."/>
            <person name="Cros-Aarteil S."/>
            <person name="Calhoun S."/>
            <person name="Haridas S."/>
            <person name="Kuo A."/>
            <person name="Mondo S."/>
            <person name="Pangilinan J."/>
            <person name="Riley R."/>
            <person name="LaButti K."/>
            <person name="Andreopoulos B."/>
            <person name="Lipzen A."/>
            <person name="Chen C."/>
            <person name="Yan M."/>
            <person name="Daum C."/>
            <person name="Ng V."/>
            <person name="Clum A."/>
            <person name="Steindorff A."/>
            <person name="Ohm R.A."/>
            <person name="Martin F."/>
            <person name="Silar P."/>
            <person name="Natvig D.O."/>
            <person name="Lalanne C."/>
            <person name="Gautier V."/>
            <person name="Ament-Velasquez S.L."/>
            <person name="Kruys A."/>
            <person name="Hutchinson M.I."/>
            <person name="Powell A.J."/>
            <person name="Barry K."/>
            <person name="Miller A.N."/>
            <person name="Grigoriev I.V."/>
            <person name="Debuchy R."/>
            <person name="Gladieux P."/>
            <person name="Hiltunen Thoren M."/>
            <person name="Johannesson H."/>
        </authorList>
    </citation>
    <scope>NUCLEOTIDE SEQUENCE</scope>
    <source>
        <strain evidence="1">CBS 955.72</strain>
    </source>
</reference>
<gene>
    <name evidence="1" type="ORF">B0T25DRAFT_195293</name>
</gene>
<evidence type="ECO:0000313" key="2">
    <source>
        <dbReference type="Proteomes" id="UP001275084"/>
    </source>
</evidence>
<accession>A0AAJ0MDV5</accession>
<name>A0AAJ0MDV5_9PEZI</name>
<evidence type="ECO:0000313" key="1">
    <source>
        <dbReference type="EMBL" id="KAK3352853.1"/>
    </source>
</evidence>
<comment type="caution">
    <text evidence="1">The sequence shown here is derived from an EMBL/GenBank/DDBJ whole genome shotgun (WGS) entry which is preliminary data.</text>
</comment>
<dbReference type="AlphaFoldDB" id="A0AAJ0MDV5"/>
<protein>
    <submittedName>
        <fullName evidence="1">Uncharacterized protein</fullName>
    </submittedName>
</protein>